<sequence length="880" mass="98331">MAIESQTQQPDQGNETDQSQTQNRRSRQASSIVTAPNMVAAPLDSRVSMSGQPVVKACKRPAEPSSEQESVASVGSVKSKGKSKNKKKSQSKKGKKQKSTSGAAESKKKKDEYAHPTEYFHDGVWEEGDELGTALNFKCKWCHETYRGQKLSNGNLKTHQDGSTQAHKNPNGCVNREHAKRSGILLPPSVAETRALEAKDQGDNTQKLLPFKPAFVNRVLNQLVMLWQIRQALPWTRIKDPFLRAAFQFANLKAVLYGRRWSADESKKLYSVLKSHVFEELNNLDTKFTLIHDVWTTKGNRFAFIGAAVAYIDQQWEYVVRHLTLRMIPWKHAGHLLARPIAAILKKNKLYTKMNSGSNNNTMASAMYELIHGGNTSETADELEWDPTTMHVRCICHKFALIVNAGLAALDLKTLPPAKAKESVLGFFPVLGRLTEVEEPDSALPPFNPNQGNVDGIQEIEVVNVEEEYSEGDYRNADNEGLDVGAESDGGYSDSHTSEIVKVNSSDGKHVRSSKLLALTTKLNVVIKQITRSAAQRANFDRIAHQLGLRVAPLIAGYGIRWNIKFQSYKKAVDARDVIDQILKEDQESNEAGDFGDVLFSPREWKEIDNLNQELEVFVELTSQMEGNSATGAHVIPKYLELKESLTAKLLQAQMQDSLYPMYHAMLKRVERYLDEAMRCNTLVIATVMHPCYRMHLFELAFGPESTEVTKCLSLLDREFQRVKQTQQQPTDPDPDITVIKRPPGLVPTSLMERLATRMVQKATPQGNEIEAYLNANISFEKGAIDHKTTPLKWWKANHLLYPTLAVLARAYLAVPGSSCAVERLFSAASDVCSSRRGSLLPSTMSHCVSSLMWLREDVLLDGDFEEAGKALKGLIPTKK</sequence>
<proteinExistence type="predicted"/>
<evidence type="ECO:0000313" key="4">
    <source>
        <dbReference type="Proteomes" id="UP000054564"/>
    </source>
</evidence>
<dbReference type="EMBL" id="AJIL01000074">
    <property type="protein sequence ID" value="KNE97002.1"/>
    <property type="molecule type" value="Genomic_DNA"/>
</dbReference>
<evidence type="ECO:0000259" key="2">
    <source>
        <dbReference type="Pfam" id="PF05699"/>
    </source>
</evidence>
<feature type="compositionally biased region" description="Basic residues" evidence="1">
    <location>
        <begin position="79"/>
        <end position="98"/>
    </location>
</feature>
<dbReference type="PANTHER" id="PTHR47501">
    <property type="entry name" value="TRANSPOSASE-RELATED"/>
    <property type="match status" value="1"/>
</dbReference>
<dbReference type="SUPFAM" id="SSF53098">
    <property type="entry name" value="Ribonuclease H-like"/>
    <property type="match status" value="1"/>
</dbReference>
<evidence type="ECO:0000256" key="1">
    <source>
        <dbReference type="SAM" id="MobiDB-lite"/>
    </source>
</evidence>
<feature type="domain" description="HAT C-terminal dimerisation" evidence="2">
    <location>
        <begin position="783"/>
        <end position="852"/>
    </location>
</feature>
<keyword evidence="4" id="KW-1185">Reference proteome</keyword>
<comment type="caution">
    <text evidence="3">The sequence shown here is derived from an EMBL/GenBank/DDBJ whole genome shotgun (WGS) entry which is preliminary data.</text>
</comment>
<protein>
    <recommendedName>
        <fullName evidence="2">HAT C-terminal dimerisation domain-containing protein</fullName>
    </recommendedName>
</protein>
<dbReference type="InterPro" id="IPR008906">
    <property type="entry name" value="HATC_C_dom"/>
</dbReference>
<evidence type="ECO:0000313" key="3">
    <source>
        <dbReference type="EMBL" id="KNE97002.1"/>
    </source>
</evidence>
<gene>
    <name evidence="3" type="ORF">PSTG_09739</name>
</gene>
<dbReference type="GO" id="GO:0046983">
    <property type="term" value="F:protein dimerization activity"/>
    <property type="evidence" value="ECO:0007669"/>
    <property type="project" value="InterPro"/>
</dbReference>
<dbReference type="PANTHER" id="PTHR47501:SF5">
    <property type="entry name" value="HAT C-TERMINAL DIMERISATION DOMAIN-CONTAINING PROTEIN"/>
    <property type="match status" value="1"/>
</dbReference>
<feature type="compositionally biased region" description="Polar residues" evidence="1">
    <location>
        <begin position="1"/>
        <end position="34"/>
    </location>
</feature>
<dbReference type="Pfam" id="PF05699">
    <property type="entry name" value="Dimer_Tnp_hAT"/>
    <property type="match status" value="1"/>
</dbReference>
<accession>A0A0L0VCI7</accession>
<reference evidence="4" key="1">
    <citation type="submission" date="2014-03" db="EMBL/GenBank/DDBJ databases">
        <title>The Genome Sequence of Puccinia striiformis f. sp. tritici PST-78.</title>
        <authorList>
            <consortium name="The Broad Institute Genome Sequencing Platform"/>
            <person name="Cuomo C."/>
            <person name="Hulbert S."/>
            <person name="Chen X."/>
            <person name="Walker B."/>
            <person name="Young S.K."/>
            <person name="Zeng Q."/>
            <person name="Gargeya S."/>
            <person name="Fitzgerald M."/>
            <person name="Haas B."/>
            <person name="Abouelleil A."/>
            <person name="Alvarado L."/>
            <person name="Arachchi H.M."/>
            <person name="Berlin A.M."/>
            <person name="Chapman S.B."/>
            <person name="Goldberg J."/>
            <person name="Griggs A."/>
            <person name="Gujja S."/>
            <person name="Hansen M."/>
            <person name="Howarth C."/>
            <person name="Imamovic A."/>
            <person name="Larimer J."/>
            <person name="McCowan C."/>
            <person name="Montmayeur A."/>
            <person name="Murphy C."/>
            <person name="Neiman D."/>
            <person name="Pearson M."/>
            <person name="Priest M."/>
            <person name="Roberts A."/>
            <person name="Saif S."/>
            <person name="Shea T."/>
            <person name="Sisk P."/>
            <person name="Sykes S."/>
            <person name="Wortman J."/>
            <person name="Nusbaum C."/>
            <person name="Birren B."/>
        </authorList>
    </citation>
    <scope>NUCLEOTIDE SEQUENCE [LARGE SCALE GENOMIC DNA]</scope>
    <source>
        <strain evidence="4">race PST-78</strain>
    </source>
</reference>
<name>A0A0L0VCI7_9BASI</name>
<dbReference type="Proteomes" id="UP000054564">
    <property type="component" value="Unassembled WGS sequence"/>
</dbReference>
<dbReference type="AlphaFoldDB" id="A0A0L0VCI7"/>
<organism evidence="3 4">
    <name type="scientific">Puccinia striiformis f. sp. tritici PST-78</name>
    <dbReference type="NCBI Taxonomy" id="1165861"/>
    <lineage>
        <taxon>Eukaryota</taxon>
        <taxon>Fungi</taxon>
        <taxon>Dikarya</taxon>
        <taxon>Basidiomycota</taxon>
        <taxon>Pucciniomycotina</taxon>
        <taxon>Pucciniomycetes</taxon>
        <taxon>Pucciniales</taxon>
        <taxon>Pucciniaceae</taxon>
        <taxon>Puccinia</taxon>
    </lineage>
</organism>
<feature type="region of interest" description="Disordered" evidence="1">
    <location>
        <begin position="1"/>
        <end position="111"/>
    </location>
</feature>
<dbReference type="OrthoDB" id="2506001at2759"/>
<dbReference type="InterPro" id="IPR012337">
    <property type="entry name" value="RNaseH-like_sf"/>
</dbReference>